<feature type="compositionally biased region" description="Polar residues" evidence="1">
    <location>
        <begin position="203"/>
        <end position="212"/>
    </location>
</feature>
<dbReference type="PROSITE" id="PS50013">
    <property type="entry name" value="CHROMO_2"/>
    <property type="match status" value="1"/>
</dbReference>
<sequence length="463" mass="53530">MSTGKKRVRFADTHEEASEALPMEPEPPDRPNDATTESSHVENGEIFHGAAERPPSAEDVDPLEEQEERRRRVGRAQDEDLRWANLKLVLKGESSSLGYKAAREAWKMADRCELSDDGLLYFLGENRRWGKDRMNGTVLRLVVPTTKVQEVLQSWKEVIKYQAVEKARRASEHNDSLSRQEKASLPRLRVNESSEGNPEDAGDTSTPVSESAKSLIEPGDRVWLSMERVKPGLTKKLAHRWHEPFRVKRKVEECAYELELPDRSGYRFYPVVHVPRLKAVKEFGDRPKVRLTRELTDEARLDFVEELLPEDSWEQTRWQYEVESILDDGRPMETSTRRSVREFLVKWVGYHEPTWEPITNLSGGGLLYDYLREKRSLRGSKWSKSLTRTRNLHENGLRMGIELAMEMWLLNKRRISKMTDRNLNLSRRCEISQDVKSSLSRGSSPKLGLDARLVGHWDRSPST</sequence>
<protein>
    <submittedName>
        <fullName evidence="3">Unnamed protein product</fullName>
    </submittedName>
</protein>
<dbReference type="Proteomes" id="UP001165121">
    <property type="component" value="Unassembled WGS sequence"/>
</dbReference>
<gene>
    <name evidence="3" type="ORF">Pfra01_002939100</name>
</gene>
<feature type="region of interest" description="Disordered" evidence="1">
    <location>
        <begin position="1"/>
        <end position="75"/>
    </location>
</feature>
<dbReference type="InterPro" id="IPR016197">
    <property type="entry name" value="Chromo-like_dom_sf"/>
</dbReference>
<dbReference type="CDD" id="cd00024">
    <property type="entry name" value="CD_CSD"/>
    <property type="match status" value="1"/>
</dbReference>
<comment type="caution">
    <text evidence="3">The sequence shown here is derived from an EMBL/GenBank/DDBJ whole genome shotgun (WGS) entry which is preliminary data.</text>
</comment>
<evidence type="ECO:0000313" key="4">
    <source>
        <dbReference type="Proteomes" id="UP001165121"/>
    </source>
</evidence>
<accession>A0A9W7DAP1</accession>
<feature type="region of interest" description="Disordered" evidence="1">
    <location>
        <begin position="170"/>
        <end position="214"/>
    </location>
</feature>
<dbReference type="SMART" id="SM00298">
    <property type="entry name" value="CHROMO"/>
    <property type="match status" value="1"/>
</dbReference>
<dbReference type="SUPFAM" id="SSF54160">
    <property type="entry name" value="Chromo domain-like"/>
    <property type="match status" value="1"/>
</dbReference>
<dbReference type="InterPro" id="IPR056924">
    <property type="entry name" value="SH3_Tf2-1"/>
</dbReference>
<reference evidence="3" key="1">
    <citation type="submission" date="2023-04" db="EMBL/GenBank/DDBJ databases">
        <title>Phytophthora fragariaefolia NBRC 109709.</title>
        <authorList>
            <person name="Ichikawa N."/>
            <person name="Sato H."/>
            <person name="Tonouchi N."/>
        </authorList>
    </citation>
    <scope>NUCLEOTIDE SEQUENCE</scope>
    <source>
        <strain evidence="3">NBRC 109709</strain>
    </source>
</reference>
<dbReference type="InterPro" id="IPR000953">
    <property type="entry name" value="Chromo/chromo_shadow_dom"/>
</dbReference>
<name>A0A9W7DAP1_9STRA</name>
<dbReference type="Gene3D" id="2.40.50.40">
    <property type="match status" value="1"/>
</dbReference>
<proteinExistence type="predicted"/>
<evidence type="ECO:0000313" key="3">
    <source>
        <dbReference type="EMBL" id="GMG15245.1"/>
    </source>
</evidence>
<feature type="domain" description="Chromo" evidence="2">
    <location>
        <begin position="320"/>
        <end position="382"/>
    </location>
</feature>
<dbReference type="AlphaFoldDB" id="A0A9W7DAP1"/>
<feature type="compositionally biased region" description="Basic and acidic residues" evidence="1">
    <location>
        <begin position="170"/>
        <end position="192"/>
    </location>
</feature>
<dbReference type="OrthoDB" id="126617at2759"/>
<keyword evidence="4" id="KW-1185">Reference proteome</keyword>
<evidence type="ECO:0000259" key="2">
    <source>
        <dbReference type="PROSITE" id="PS50013"/>
    </source>
</evidence>
<dbReference type="InterPro" id="IPR023780">
    <property type="entry name" value="Chromo_domain"/>
</dbReference>
<dbReference type="Pfam" id="PF24626">
    <property type="entry name" value="SH3_Tf2-1"/>
    <property type="match status" value="1"/>
</dbReference>
<organism evidence="3 4">
    <name type="scientific">Phytophthora fragariaefolia</name>
    <dbReference type="NCBI Taxonomy" id="1490495"/>
    <lineage>
        <taxon>Eukaryota</taxon>
        <taxon>Sar</taxon>
        <taxon>Stramenopiles</taxon>
        <taxon>Oomycota</taxon>
        <taxon>Peronosporomycetes</taxon>
        <taxon>Peronosporales</taxon>
        <taxon>Peronosporaceae</taxon>
        <taxon>Phytophthora</taxon>
    </lineage>
</organism>
<evidence type="ECO:0000256" key="1">
    <source>
        <dbReference type="SAM" id="MobiDB-lite"/>
    </source>
</evidence>
<dbReference type="EMBL" id="BSXT01018871">
    <property type="protein sequence ID" value="GMG15245.1"/>
    <property type="molecule type" value="Genomic_DNA"/>
</dbReference>
<dbReference type="Pfam" id="PF00385">
    <property type="entry name" value="Chromo"/>
    <property type="match status" value="1"/>
</dbReference>